<reference evidence="1 2" key="1">
    <citation type="journal article" date="2019" name="Nat. Ecol. Evol.">
        <title>Megaphylogeny resolves global patterns of mushroom evolution.</title>
        <authorList>
            <person name="Varga T."/>
            <person name="Krizsan K."/>
            <person name="Foldi C."/>
            <person name="Dima B."/>
            <person name="Sanchez-Garcia M."/>
            <person name="Sanchez-Ramirez S."/>
            <person name="Szollosi G.J."/>
            <person name="Szarkandi J.G."/>
            <person name="Papp V."/>
            <person name="Albert L."/>
            <person name="Andreopoulos W."/>
            <person name="Angelini C."/>
            <person name="Antonin V."/>
            <person name="Barry K.W."/>
            <person name="Bougher N.L."/>
            <person name="Buchanan P."/>
            <person name="Buyck B."/>
            <person name="Bense V."/>
            <person name="Catcheside P."/>
            <person name="Chovatia M."/>
            <person name="Cooper J."/>
            <person name="Damon W."/>
            <person name="Desjardin D."/>
            <person name="Finy P."/>
            <person name="Geml J."/>
            <person name="Haridas S."/>
            <person name="Hughes K."/>
            <person name="Justo A."/>
            <person name="Karasinski D."/>
            <person name="Kautmanova I."/>
            <person name="Kiss B."/>
            <person name="Kocsube S."/>
            <person name="Kotiranta H."/>
            <person name="LaButti K.M."/>
            <person name="Lechner B.E."/>
            <person name="Liimatainen K."/>
            <person name="Lipzen A."/>
            <person name="Lukacs Z."/>
            <person name="Mihaltcheva S."/>
            <person name="Morgado L.N."/>
            <person name="Niskanen T."/>
            <person name="Noordeloos M.E."/>
            <person name="Ohm R.A."/>
            <person name="Ortiz-Santana B."/>
            <person name="Ovrebo C."/>
            <person name="Racz N."/>
            <person name="Riley R."/>
            <person name="Savchenko A."/>
            <person name="Shiryaev A."/>
            <person name="Soop K."/>
            <person name="Spirin V."/>
            <person name="Szebenyi C."/>
            <person name="Tomsovsky M."/>
            <person name="Tulloss R.E."/>
            <person name="Uehling J."/>
            <person name="Grigoriev I.V."/>
            <person name="Vagvolgyi C."/>
            <person name="Papp T."/>
            <person name="Martin F.M."/>
            <person name="Miettinen O."/>
            <person name="Hibbett D.S."/>
            <person name="Nagy L.G."/>
        </authorList>
    </citation>
    <scope>NUCLEOTIDE SEQUENCE [LARGE SCALE GENOMIC DNA]</scope>
    <source>
        <strain evidence="1 2">NL-1719</strain>
    </source>
</reference>
<evidence type="ECO:0000313" key="2">
    <source>
        <dbReference type="Proteomes" id="UP000308600"/>
    </source>
</evidence>
<sequence>MSWQPISSIQTSRLGFLFLAVAVAISSARTIPRDSTTVISGEEQAKSNAIEISNGMHHIGFLFCSPAATRLTTDANDTYLCTISDSPLLITNSTPRSSQPPTQFRAAPVPETPNAATFVADSDSGGDPARCLTQVNYQFGLEECEIRRVPQVFCFDGRRILLPPEAPVSSTLGSGDPGLDCQAIMEGPNNGTVDGGNFAMTFKSTQEGS</sequence>
<gene>
    <name evidence="1" type="ORF">BDN72DRAFT_840983</name>
</gene>
<organism evidence="1 2">
    <name type="scientific">Pluteus cervinus</name>
    <dbReference type="NCBI Taxonomy" id="181527"/>
    <lineage>
        <taxon>Eukaryota</taxon>
        <taxon>Fungi</taxon>
        <taxon>Dikarya</taxon>
        <taxon>Basidiomycota</taxon>
        <taxon>Agaricomycotina</taxon>
        <taxon>Agaricomycetes</taxon>
        <taxon>Agaricomycetidae</taxon>
        <taxon>Agaricales</taxon>
        <taxon>Pluteineae</taxon>
        <taxon>Pluteaceae</taxon>
        <taxon>Pluteus</taxon>
    </lineage>
</organism>
<proteinExistence type="predicted"/>
<keyword evidence="2" id="KW-1185">Reference proteome</keyword>
<evidence type="ECO:0000313" key="1">
    <source>
        <dbReference type="EMBL" id="TFK69107.1"/>
    </source>
</evidence>
<dbReference type="EMBL" id="ML208337">
    <property type="protein sequence ID" value="TFK69107.1"/>
    <property type="molecule type" value="Genomic_DNA"/>
</dbReference>
<protein>
    <submittedName>
        <fullName evidence="1">Uncharacterized protein</fullName>
    </submittedName>
</protein>
<accession>A0ACD3AU65</accession>
<dbReference type="Proteomes" id="UP000308600">
    <property type="component" value="Unassembled WGS sequence"/>
</dbReference>
<name>A0ACD3AU65_9AGAR</name>